<feature type="domain" description="Protein kinase" evidence="1">
    <location>
        <begin position="27"/>
        <end position="292"/>
    </location>
</feature>
<dbReference type="PROSITE" id="PS00108">
    <property type="entry name" value="PROTEIN_KINASE_ST"/>
    <property type="match status" value="1"/>
</dbReference>
<dbReference type="InParanoid" id="A0A2J7RQX0"/>
<dbReference type="SUPFAM" id="SSF56112">
    <property type="entry name" value="Protein kinase-like (PK-like)"/>
    <property type="match status" value="1"/>
</dbReference>
<dbReference type="Pfam" id="PF00069">
    <property type="entry name" value="Pkinase"/>
    <property type="match status" value="1"/>
</dbReference>
<evidence type="ECO:0000313" key="2">
    <source>
        <dbReference type="EMBL" id="PNF43226.1"/>
    </source>
</evidence>
<protein>
    <recommendedName>
        <fullName evidence="1">Protein kinase domain-containing protein</fullName>
    </recommendedName>
</protein>
<dbReference type="PROSITE" id="PS50011">
    <property type="entry name" value="PROTEIN_KINASE_DOM"/>
    <property type="match status" value="1"/>
</dbReference>
<dbReference type="Gene3D" id="1.10.510.10">
    <property type="entry name" value="Transferase(Phosphotransferase) domain 1"/>
    <property type="match status" value="1"/>
</dbReference>
<organism evidence="2 3">
    <name type="scientific">Cryptotermes secundus</name>
    <dbReference type="NCBI Taxonomy" id="105785"/>
    <lineage>
        <taxon>Eukaryota</taxon>
        <taxon>Metazoa</taxon>
        <taxon>Ecdysozoa</taxon>
        <taxon>Arthropoda</taxon>
        <taxon>Hexapoda</taxon>
        <taxon>Insecta</taxon>
        <taxon>Pterygota</taxon>
        <taxon>Neoptera</taxon>
        <taxon>Polyneoptera</taxon>
        <taxon>Dictyoptera</taxon>
        <taxon>Blattodea</taxon>
        <taxon>Blattoidea</taxon>
        <taxon>Termitoidae</taxon>
        <taxon>Kalotermitidae</taxon>
        <taxon>Cryptotermitinae</taxon>
        <taxon>Cryptotermes</taxon>
    </lineage>
</organism>
<dbReference type="OrthoDB" id="6513151at2759"/>
<gene>
    <name evidence="2" type="ORF">B7P43_G14875</name>
</gene>
<evidence type="ECO:0000259" key="1">
    <source>
        <dbReference type="PROSITE" id="PS50011"/>
    </source>
</evidence>
<dbReference type="Proteomes" id="UP000235965">
    <property type="component" value="Unassembled WGS sequence"/>
</dbReference>
<accession>A0A2J7RQX0</accession>
<reference evidence="2 3" key="1">
    <citation type="submission" date="2017-12" db="EMBL/GenBank/DDBJ databases">
        <title>Hemimetabolous genomes reveal molecular basis of termite eusociality.</title>
        <authorList>
            <person name="Harrison M.C."/>
            <person name="Jongepier E."/>
            <person name="Robertson H.M."/>
            <person name="Arning N."/>
            <person name="Bitard-Feildel T."/>
            <person name="Chao H."/>
            <person name="Childers C.P."/>
            <person name="Dinh H."/>
            <person name="Doddapaneni H."/>
            <person name="Dugan S."/>
            <person name="Gowin J."/>
            <person name="Greiner C."/>
            <person name="Han Y."/>
            <person name="Hu H."/>
            <person name="Hughes D.S.T."/>
            <person name="Huylmans A.-K."/>
            <person name="Kemena C."/>
            <person name="Kremer L.P.M."/>
            <person name="Lee S.L."/>
            <person name="Lopez-Ezquerra A."/>
            <person name="Mallet L."/>
            <person name="Monroy-Kuhn J.M."/>
            <person name="Moser A."/>
            <person name="Murali S.C."/>
            <person name="Muzny D.M."/>
            <person name="Otani S."/>
            <person name="Piulachs M.-D."/>
            <person name="Poelchau M."/>
            <person name="Qu J."/>
            <person name="Schaub F."/>
            <person name="Wada-Katsumata A."/>
            <person name="Worley K.C."/>
            <person name="Xie Q."/>
            <person name="Ylla G."/>
            <person name="Poulsen M."/>
            <person name="Gibbs R.A."/>
            <person name="Schal C."/>
            <person name="Richards S."/>
            <person name="Belles X."/>
            <person name="Korb J."/>
            <person name="Bornberg-Bauer E."/>
        </authorList>
    </citation>
    <scope>NUCLEOTIDE SEQUENCE [LARGE SCALE GENOMIC DNA]</scope>
    <source>
        <tissue evidence="2">Whole body</tissue>
    </source>
</reference>
<dbReference type="PANTHER" id="PTHR24359">
    <property type="entry name" value="SERINE/THREONINE-PROTEIN KINASE SBK1"/>
    <property type="match status" value="1"/>
</dbReference>
<dbReference type="AlphaFoldDB" id="A0A2J7RQX0"/>
<name>A0A2J7RQX0_9NEOP</name>
<keyword evidence="3" id="KW-1185">Reference proteome</keyword>
<sequence>MRNKNKELCVHNIQKTKLDDIDVSAEYDIQGTLAEGSFARILLVKHRRTNTKVVLKAIHMELTAESDFHREYHYSYYLSPHPNILSIYPVAFTTENCFVFAQEYALLGDLSGSVKAGGLPETYCKKIAQQLASAVGFLHSLKLVHRDLKLENILVFAADMSLVKLCDFGATVREGTLVTKHRCTWQPFLPPEICELVTNEKYECKLTSDCWQIGIIIFVCLTGCPPWQSADISDVAYCNFMRWQKRKTTKVPLQFRSFTSRFLRMIKRLLERKPEKRASVNEINKYLKDIWMDRKTSARASSCGADAGASSSAVGASRRESINMYLNQMDGKTHLADESKNRLKKLLSAHGLETTIDQKTITKRVWEWLLQCDHQSTTKFENI</sequence>
<comment type="caution">
    <text evidence="2">The sequence shown here is derived from an EMBL/GenBank/DDBJ whole genome shotgun (WGS) entry which is preliminary data.</text>
</comment>
<dbReference type="InterPro" id="IPR000719">
    <property type="entry name" value="Prot_kinase_dom"/>
</dbReference>
<dbReference type="EMBL" id="NEVH01000613">
    <property type="protein sequence ID" value="PNF43226.1"/>
    <property type="molecule type" value="Genomic_DNA"/>
</dbReference>
<dbReference type="InterPro" id="IPR008271">
    <property type="entry name" value="Ser/Thr_kinase_AS"/>
</dbReference>
<dbReference type="SMART" id="SM00220">
    <property type="entry name" value="S_TKc"/>
    <property type="match status" value="1"/>
</dbReference>
<dbReference type="GO" id="GO:0005524">
    <property type="term" value="F:ATP binding"/>
    <property type="evidence" value="ECO:0007669"/>
    <property type="project" value="InterPro"/>
</dbReference>
<dbReference type="FunCoup" id="A0A2J7RQX0">
    <property type="interactions" value="1"/>
</dbReference>
<evidence type="ECO:0000313" key="3">
    <source>
        <dbReference type="Proteomes" id="UP000235965"/>
    </source>
</evidence>
<dbReference type="InterPro" id="IPR011009">
    <property type="entry name" value="Kinase-like_dom_sf"/>
</dbReference>
<dbReference type="PANTHER" id="PTHR24359:SF26">
    <property type="entry name" value="SERINE_THREONINE-PROTEIN KINASE MENG-PO"/>
    <property type="match status" value="1"/>
</dbReference>
<dbReference type="GO" id="GO:0004674">
    <property type="term" value="F:protein serine/threonine kinase activity"/>
    <property type="evidence" value="ECO:0007669"/>
    <property type="project" value="TreeGrafter"/>
</dbReference>
<proteinExistence type="predicted"/>